<organism evidence="2 3">
    <name type="scientific">Vulgatibacter incomptus</name>
    <dbReference type="NCBI Taxonomy" id="1391653"/>
    <lineage>
        <taxon>Bacteria</taxon>
        <taxon>Pseudomonadati</taxon>
        <taxon>Myxococcota</taxon>
        <taxon>Myxococcia</taxon>
        <taxon>Myxococcales</taxon>
        <taxon>Cystobacterineae</taxon>
        <taxon>Vulgatibacteraceae</taxon>
        <taxon>Vulgatibacter</taxon>
    </lineage>
</organism>
<name>A0A0K1PHX9_9BACT</name>
<protein>
    <recommendedName>
        <fullName evidence="1">Peptidase M56 domain-containing protein</fullName>
    </recommendedName>
</protein>
<evidence type="ECO:0000259" key="1">
    <source>
        <dbReference type="Pfam" id="PF05569"/>
    </source>
</evidence>
<dbReference type="PANTHER" id="PTHR34978">
    <property type="entry name" value="POSSIBLE SENSOR-TRANSDUCER PROTEIN BLAR"/>
    <property type="match status" value="1"/>
</dbReference>
<dbReference type="Proteomes" id="UP000055590">
    <property type="component" value="Chromosome"/>
</dbReference>
<evidence type="ECO:0000313" key="3">
    <source>
        <dbReference type="Proteomes" id="UP000055590"/>
    </source>
</evidence>
<gene>
    <name evidence="2" type="ORF">AKJ08_3535</name>
</gene>
<dbReference type="InterPro" id="IPR052173">
    <property type="entry name" value="Beta-lactam_resp_regulator"/>
</dbReference>
<dbReference type="STRING" id="1391653.AKJ08_3535"/>
<accession>A0A0K1PHX9</accession>
<evidence type="ECO:0000313" key="2">
    <source>
        <dbReference type="EMBL" id="AKU93148.1"/>
    </source>
</evidence>
<proteinExistence type="predicted"/>
<keyword evidence="3" id="KW-1185">Reference proteome</keyword>
<dbReference type="PANTHER" id="PTHR34978:SF3">
    <property type="entry name" value="SLR0241 PROTEIN"/>
    <property type="match status" value="1"/>
</dbReference>
<reference evidence="2 3" key="1">
    <citation type="submission" date="2015-08" db="EMBL/GenBank/DDBJ databases">
        <authorList>
            <person name="Babu N.S."/>
            <person name="Beckwith C.J."/>
            <person name="Beseler K.G."/>
            <person name="Brison A."/>
            <person name="Carone J.V."/>
            <person name="Caskin T.P."/>
            <person name="Diamond M."/>
            <person name="Durham M.E."/>
            <person name="Foxe J.M."/>
            <person name="Go M."/>
            <person name="Henderson B.A."/>
            <person name="Jones I.B."/>
            <person name="McGettigan J.A."/>
            <person name="Micheletti S.J."/>
            <person name="Nasrallah M.E."/>
            <person name="Ortiz D."/>
            <person name="Piller C.R."/>
            <person name="Privatt S.R."/>
            <person name="Schneider S.L."/>
            <person name="Sharp S."/>
            <person name="Smith T.C."/>
            <person name="Stanton J.D."/>
            <person name="Ullery H.E."/>
            <person name="Wilson R.J."/>
            <person name="Serrano M.G."/>
            <person name="Buck G."/>
            <person name="Lee V."/>
            <person name="Wang Y."/>
            <person name="Carvalho R."/>
            <person name="Voegtly L."/>
            <person name="Shi R."/>
            <person name="Duckworth R."/>
            <person name="Johnson A."/>
            <person name="Loviza R."/>
            <person name="Walstead R."/>
            <person name="Shah Z."/>
            <person name="Kiflezghi M."/>
            <person name="Wade K."/>
            <person name="Ball S.L."/>
            <person name="Bradley K.W."/>
            <person name="Asai D.J."/>
            <person name="Bowman C.A."/>
            <person name="Russell D.A."/>
            <person name="Pope W.H."/>
            <person name="Jacobs-Sera D."/>
            <person name="Hendrix R.W."/>
            <person name="Hatfull G.F."/>
        </authorList>
    </citation>
    <scope>NUCLEOTIDE SEQUENCE [LARGE SCALE GENOMIC DNA]</scope>
    <source>
        <strain evidence="2 3">DSM 27710</strain>
    </source>
</reference>
<dbReference type="KEGG" id="vin:AKJ08_3535"/>
<feature type="domain" description="Peptidase M56" evidence="1">
    <location>
        <begin position="55"/>
        <end position="128"/>
    </location>
</feature>
<dbReference type="EMBL" id="CP012332">
    <property type="protein sequence ID" value="AKU93148.1"/>
    <property type="molecule type" value="Genomic_DNA"/>
</dbReference>
<dbReference type="Gene3D" id="3.30.2010.10">
    <property type="entry name" value="Metalloproteases ('zincins'), catalytic domain"/>
    <property type="match status" value="1"/>
</dbReference>
<sequence length="230" mass="24307">MLPMAAAIFFLIGWAHTEPEQSDEIPPLSLTLAALLYGPVVVRAGIRAVRSALVRPEVSTAAAVGILRPRVVVSSEFLAGLDDEERDAVLAHEAAHVAGHDPLRLWIGQVIADLQWPLRAPALHLANWRHALGIARDEDARRAGSDGAALAAAVLKAAGYDAARSTSLAAIEGPGGALRDRVERLLAPVPTWTPPSKRLRIAWLASAALFVSLGSTVGDSIAEWLCGNLP</sequence>
<dbReference type="Pfam" id="PF05569">
    <property type="entry name" value="Peptidase_M56"/>
    <property type="match status" value="1"/>
</dbReference>
<dbReference type="InterPro" id="IPR008756">
    <property type="entry name" value="Peptidase_M56"/>
</dbReference>
<dbReference type="AlphaFoldDB" id="A0A0K1PHX9"/>